<proteinExistence type="predicted"/>
<feature type="transmembrane region" description="Helical" evidence="1">
    <location>
        <begin position="7"/>
        <end position="28"/>
    </location>
</feature>
<sequence>MYFSSGLLIYILYNCLFVLVGLSCWHVLFPRNKYATPPSSPAKRASGAADDAASRNFAASNTYLRPQ</sequence>
<name>A0A914VYL7_9BILA</name>
<keyword evidence="1" id="KW-1133">Transmembrane helix</keyword>
<evidence type="ECO:0000313" key="2">
    <source>
        <dbReference type="Proteomes" id="UP000887566"/>
    </source>
</evidence>
<accession>A0A914VYL7</accession>
<reference evidence="3" key="1">
    <citation type="submission" date="2022-11" db="UniProtKB">
        <authorList>
            <consortium name="WormBaseParasite"/>
        </authorList>
    </citation>
    <scope>IDENTIFICATION</scope>
</reference>
<protein>
    <submittedName>
        <fullName evidence="3">Uncharacterized protein</fullName>
    </submittedName>
</protein>
<keyword evidence="2" id="KW-1185">Reference proteome</keyword>
<keyword evidence="1" id="KW-0812">Transmembrane</keyword>
<dbReference type="WBParaSite" id="PSAMB.scaffold2776size21347.g19087.t1">
    <property type="protein sequence ID" value="PSAMB.scaffold2776size21347.g19087.t1"/>
    <property type="gene ID" value="PSAMB.scaffold2776size21347.g19087"/>
</dbReference>
<dbReference type="Proteomes" id="UP000887566">
    <property type="component" value="Unplaced"/>
</dbReference>
<evidence type="ECO:0000256" key="1">
    <source>
        <dbReference type="SAM" id="Phobius"/>
    </source>
</evidence>
<dbReference type="AlphaFoldDB" id="A0A914VYL7"/>
<evidence type="ECO:0000313" key="3">
    <source>
        <dbReference type="WBParaSite" id="PSAMB.scaffold2776size21347.g19087.t1"/>
    </source>
</evidence>
<keyword evidence="1" id="KW-0472">Membrane</keyword>
<organism evidence="2 3">
    <name type="scientific">Plectus sambesii</name>
    <dbReference type="NCBI Taxonomy" id="2011161"/>
    <lineage>
        <taxon>Eukaryota</taxon>
        <taxon>Metazoa</taxon>
        <taxon>Ecdysozoa</taxon>
        <taxon>Nematoda</taxon>
        <taxon>Chromadorea</taxon>
        <taxon>Plectida</taxon>
        <taxon>Plectina</taxon>
        <taxon>Plectoidea</taxon>
        <taxon>Plectidae</taxon>
        <taxon>Plectus</taxon>
    </lineage>
</organism>